<keyword evidence="1" id="KW-0521">NADP</keyword>
<dbReference type="InParanoid" id="A0A2P5EH43"/>
<name>A0A2P5EH43_TREOI</name>
<keyword evidence="2" id="KW-0560">Oxidoreductase</keyword>
<dbReference type="InterPro" id="IPR050425">
    <property type="entry name" value="NAD(P)_dehydrat-like"/>
</dbReference>
<dbReference type="GO" id="GO:0016616">
    <property type="term" value="F:oxidoreductase activity, acting on the CH-OH group of donors, NAD or NADP as acceptor"/>
    <property type="evidence" value="ECO:0007669"/>
    <property type="project" value="TreeGrafter"/>
</dbReference>
<dbReference type="OrthoDB" id="2735536at2759"/>
<evidence type="ECO:0000313" key="3">
    <source>
        <dbReference type="EMBL" id="PON84851.1"/>
    </source>
</evidence>
<accession>A0A2P5EH43</accession>
<comment type="caution">
    <text evidence="3">The sequence shown here is derived from an EMBL/GenBank/DDBJ whole genome shotgun (WGS) entry which is preliminary data.</text>
</comment>
<keyword evidence="4" id="KW-1185">Reference proteome</keyword>
<dbReference type="Gene3D" id="3.40.50.720">
    <property type="entry name" value="NAD(P)-binding Rossmann-like Domain"/>
    <property type="match status" value="1"/>
</dbReference>
<dbReference type="AlphaFoldDB" id="A0A2P5EH43"/>
<dbReference type="PANTHER" id="PTHR10366:SF852">
    <property type="entry name" value="CINNAMOYL-COA REDUCTASE CAD2"/>
    <property type="match status" value="1"/>
</dbReference>
<dbReference type="EMBL" id="JXTC01000156">
    <property type="protein sequence ID" value="PON84851.1"/>
    <property type="molecule type" value="Genomic_DNA"/>
</dbReference>
<organism evidence="3 4">
    <name type="scientific">Trema orientale</name>
    <name type="common">Charcoal tree</name>
    <name type="synonym">Celtis orientalis</name>
    <dbReference type="NCBI Taxonomy" id="63057"/>
    <lineage>
        <taxon>Eukaryota</taxon>
        <taxon>Viridiplantae</taxon>
        <taxon>Streptophyta</taxon>
        <taxon>Embryophyta</taxon>
        <taxon>Tracheophyta</taxon>
        <taxon>Spermatophyta</taxon>
        <taxon>Magnoliopsida</taxon>
        <taxon>eudicotyledons</taxon>
        <taxon>Gunneridae</taxon>
        <taxon>Pentapetalae</taxon>
        <taxon>rosids</taxon>
        <taxon>fabids</taxon>
        <taxon>Rosales</taxon>
        <taxon>Cannabaceae</taxon>
        <taxon>Trema</taxon>
    </lineage>
</organism>
<gene>
    <name evidence="3" type="ORF">TorRG33x02_194030</name>
</gene>
<evidence type="ECO:0000313" key="4">
    <source>
        <dbReference type="Proteomes" id="UP000237000"/>
    </source>
</evidence>
<dbReference type="STRING" id="63057.A0A2P5EH43"/>
<proteinExistence type="predicted"/>
<reference evidence="4" key="1">
    <citation type="submission" date="2016-06" db="EMBL/GenBank/DDBJ databases">
        <title>Parallel loss of symbiosis genes in relatives of nitrogen-fixing non-legume Parasponia.</title>
        <authorList>
            <person name="Van Velzen R."/>
            <person name="Holmer R."/>
            <person name="Bu F."/>
            <person name="Rutten L."/>
            <person name="Van Zeijl A."/>
            <person name="Liu W."/>
            <person name="Santuari L."/>
            <person name="Cao Q."/>
            <person name="Sharma T."/>
            <person name="Shen D."/>
            <person name="Roswanjaya Y."/>
            <person name="Wardhani T."/>
            <person name="Kalhor M.S."/>
            <person name="Jansen J."/>
            <person name="Van den Hoogen J."/>
            <person name="Gungor B."/>
            <person name="Hartog M."/>
            <person name="Hontelez J."/>
            <person name="Verver J."/>
            <person name="Yang W.-C."/>
            <person name="Schijlen E."/>
            <person name="Repin R."/>
            <person name="Schilthuizen M."/>
            <person name="Schranz E."/>
            <person name="Heidstra R."/>
            <person name="Miyata K."/>
            <person name="Fedorova E."/>
            <person name="Kohlen W."/>
            <person name="Bisseling T."/>
            <person name="Smit S."/>
            <person name="Geurts R."/>
        </authorList>
    </citation>
    <scope>NUCLEOTIDE SEQUENCE [LARGE SCALE GENOMIC DNA]</scope>
    <source>
        <strain evidence="4">cv. RG33-2</strain>
    </source>
</reference>
<dbReference type="SUPFAM" id="SSF51735">
    <property type="entry name" value="NAD(P)-binding Rossmann-fold domains"/>
    <property type="match status" value="1"/>
</dbReference>
<evidence type="ECO:0000256" key="2">
    <source>
        <dbReference type="ARBA" id="ARBA00023002"/>
    </source>
</evidence>
<dbReference type="InterPro" id="IPR036291">
    <property type="entry name" value="NAD(P)-bd_dom_sf"/>
</dbReference>
<protein>
    <submittedName>
        <fullName evidence="3">NAD(P)-binding domain containing protein</fullName>
    </submittedName>
</protein>
<sequence length="103" mass="11704">MLCARIVKLGDVVFTFDLTPKALMIQRLQKTNGMLHLWYMLSKTLAEEGAWKFAKENGIDLVALNPAFVIGPLLQPTLHFTVGTILNHINVESLFINICLWHR</sequence>
<evidence type="ECO:0000256" key="1">
    <source>
        <dbReference type="ARBA" id="ARBA00022857"/>
    </source>
</evidence>
<dbReference type="Proteomes" id="UP000237000">
    <property type="component" value="Unassembled WGS sequence"/>
</dbReference>
<dbReference type="PANTHER" id="PTHR10366">
    <property type="entry name" value="NAD DEPENDENT EPIMERASE/DEHYDRATASE"/>
    <property type="match status" value="1"/>
</dbReference>